<keyword evidence="2" id="KW-1185">Reference proteome</keyword>
<proteinExistence type="predicted"/>
<reference evidence="1 2" key="1">
    <citation type="submission" date="2019-06" db="EMBL/GenBank/DDBJ databases">
        <title>Sorghum-associated microbial communities from plants grown in Nebraska, USA.</title>
        <authorList>
            <person name="Schachtman D."/>
        </authorList>
    </citation>
    <scope>NUCLEOTIDE SEQUENCE [LARGE SCALE GENOMIC DNA]</scope>
    <source>
        <strain evidence="1 2">110</strain>
    </source>
</reference>
<organism evidence="1 2">
    <name type="scientific">Chryseobacterium aquifrigidense</name>
    <dbReference type="NCBI Taxonomy" id="558021"/>
    <lineage>
        <taxon>Bacteria</taxon>
        <taxon>Pseudomonadati</taxon>
        <taxon>Bacteroidota</taxon>
        <taxon>Flavobacteriia</taxon>
        <taxon>Flavobacteriales</taxon>
        <taxon>Weeksellaceae</taxon>
        <taxon>Chryseobacterium group</taxon>
        <taxon>Chryseobacterium</taxon>
    </lineage>
</organism>
<accession>A0A543EB98</accession>
<sequence length="34" mass="3997">MKLIIQQNLKTESLKEFKGAKQNPNTIKDENKCY</sequence>
<name>A0A543EB98_9FLAO</name>
<protein>
    <submittedName>
        <fullName evidence="1">Uncharacterized protein</fullName>
    </submittedName>
</protein>
<gene>
    <name evidence="1" type="ORF">FB551_3250</name>
</gene>
<dbReference type="EMBL" id="VFPD01000002">
    <property type="protein sequence ID" value="TQM18857.1"/>
    <property type="molecule type" value="Genomic_DNA"/>
</dbReference>
<dbReference type="Proteomes" id="UP000316437">
    <property type="component" value="Unassembled WGS sequence"/>
</dbReference>
<evidence type="ECO:0000313" key="2">
    <source>
        <dbReference type="Proteomes" id="UP000316437"/>
    </source>
</evidence>
<comment type="caution">
    <text evidence="1">The sequence shown here is derived from an EMBL/GenBank/DDBJ whole genome shotgun (WGS) entry which is preliminary data.</text>
</comment>
<dbReference type="AlphaFoldDB" id="A0A543EB98"/>
<evidence type="ECO:0000313" key="1">
    <source>
        <dbReference type="EMBL" id="TQM18857.1"/>
    </source>
</evidence>